<dbReference type="AlphaFoldDB" id="A0A0L6VUN7"/>
<feature type="region of interest" description="Disordered" evidence="1">
    <location>
        <begin position="1"/>
        <end position="21"/>
    </location>
</feature>
<accession>A0A0L6VUN7</accession>
<dbReference type="STRING" id="27349.A0A0L6VUN7"/>
<organism evidence="2 3">
    <name type="scientific">Puccinia sorghi</name>
    <dbReference type="NCBI Taxonomy" id="27349"/>
    <lineage>
        <taxon>Eukaryota</taxon>
        <taxon>Fungi</taxon>
        <taxon>Dikarya</taxon>
        <taxon>Basidiomycota</taxon>
        <taxon>Pucciniomycotina</taxon>
        <taxon>Pucciniomycetes</taxon>
        <taxon>Pucciniales</taxon>
        <taxon>Pucciniaceae</taxon>
        <taxon>Puccinia</taxon>
    </lineage>
</organism>
<proteinExistence type="predicted"/>
<evidence type="ECO:0000313" key="2">
    <source>
        <dbReference type="EMBL" id="KNZ63935.1"/>
    </source>
</evidence>
<comment type="caution">
    <text evidence="2">The sequence shown here is derived from an EMBL/GenBank/DDBJ whole genome shotgun (WGS) entry which is preliminary data.</text>
</comment>
<dbReference type="Proteomes" id="UP000037035">
    <property type="component" value="Unassembled WGS sequence"/>
</dbReference>
<evidence type="ECO:0000313" key="3">
    <source>
        <dbReference type="Proteomes" id="UP000037035"/>
    </source>
</evidence>
<keyword evidence="3" id="KW-1185">Reference proteome</keyword>
<gene>
    <name evidence="2" type="ORF">VP01_1082g1</name>
</gene>
<reference evidence="2 3" key="1">
    <citation type="submission" date="2015-08" db="EMBL/GenBank/DDBJ databases">
        <title>Next Generation Sequencing and Analysis of the Genome of Puccinia sorghi L Schw, the Causal Agent of Maize Common Rust.</title>
        <authorList>
            <person name="Rochi L."/>
            <person name="Burguener G."/>
            <person name="Darino M."/>
            <person name="Turjanski A."/>
            <person name="Kreff E."/>
            <person name="Dieguez M.J."/>
            <person name="Sacco F."/>
        </authorList>
    </citation>
    <scope>NUCLEOTIDE SEQUENCE [LARGE SCALE GENOMIC DNA]</scope>
    <source>
        <strain evidence="2 3">RO10H11247</strain>
    </source>
</reference>
<name>A0A0L6VUN7_9BASI</name>
<protein>
    <submittedName>
        <fullName evidence="2">Uncharacterized protein</fullName>
    </submittedName>
</protein>
<evidence type="ECO:0000256" key="1">
    <source>
        <dbReference type="SAM" id="MobiDB-lite"/>
    </source>
</evidence>
<sequence>MLKFRVDLSTSSAPGPRDLPSSYGRITRTTFDQQSFYPTCHFEIHHYSVACYAFLDQAGLILHATPKSARLKSAADTLFKSFQTTLDPLSLKRNRFKHNNRRPFTLFLTPPPALMNLYLFI</sequence>
<dbReference type="VEuPathDB" id="FungiDB:VP01_1082g1"/>
<dbReference type="EMBL" id="LAVV01000921">
    <property type="protein sequence ID" value="KNZ63935.1"/>
    <property type="molecule type" value="Genomic_DNA"/>
</dbReference>